<dbReference type="EMBL" id="JADCNM010000012">
    <property type="protein sequence ID" value="KAG0459464.1"/>
    <property type="molecule type" value="Genomic_DNA"/>
</dbReference>
<feature type="region of interest" description="Disordered" evidence="1">
    <location>
        <begin position="88"/>
        <end position="116"/>
    </location>
</feature>
<organism evidence="2 3">
    <name type="scientific">Vanilla planifolia</name>
    <name type="common">Vanilla</name>
    <dbReference type="NCBI Taxonomy" id="51239"/>
    <lineage>
        <taxon>Eukaryota</taxon>
        <taxon>Viridiplantae</taxon>
        <taxon>Streptophyta</taxon>
        <taxon>Embryophyta</taxon>
        <taxon>Tracheophyta</taxon>
        <taxon>Spermatophyta</taxon>
        <taxon>Magnoliopsida</taxon>
        <taxon>Liliopsida</taxon>
        <taxon>Asparagales</taxon>
        <taxon>Orchidaceae</taxon>
        <taxon>Vanilloideae</taxon>
        <taxon>Vanilleae</taxon>
        <taxon>Vanilla</taxon>
    </lineage>
</organism>
<sequence length="116" mass="12419">MAALDASMTQGDVLVSADAILDSARAVLMLRDRIRAAAGVTWLLARDPRAWVRWRTGFSHRVAVRDADAPCDNTASLVAPNAVLSEVHQSQKSGVQGNGKAVFNDQESEARDGYGP</sequence>
<gene>
    <name evidence="2" type="ORF">HPP92_022592</name>
</gene>
<proteinExistence type="predicted"/>
<evidence type="ECO:0000256" key="1">
    <source>
        <dbReference type="SAM" id="MobiDB-lite"/>
    </source>
</evidence>
<dbReference type="Proteomes" id="UP000639772">
    <property type="component" value="Chromosome 12"/>
</dbReference>
<comment type="caution">
    <text evidence="2">The sequence shown here is derived from an EMBL/GenBank/DDBJ whole genome shotgun (WGS) entry which is preliminary data.</text>
</comment>
<accession>A0A835PXN9</accession>
<protein>
    <submittedName>
        <fullName evidence="2">Uncharacterized protein</fullName>
    </submittedName>
</protein>
<reference evidence="2 3" key="1">
    <citation type="journal article" date="2020" name="Nat. Food">
        <title>A phased Vanilla planifolia genome enables genetic improvement of flavour and production.</title>
        <authorList>
            <person name="Hasing T."/>
            <person name="Tang H."/>
            <person name="Brym M."/>
            <person name="Khazi F."/>
            <person name="Huang T."/>
            <person name="Chambers A.H."/>
        </authorList>
    </citation>
    <scope>NUCLEOTIDE SEQUENCE [LARGE SCALE GENOMIC DNA]</scope>
    <source>
        <tissue evidence="2">Leaf</tissue>
    </source>
</reference>
<dbReference type="AlphaFoldDB" id="A0A835PXN9"/>
<evidence type="ECO:0000313" key="2">
    <source>
        <dbReference type="EMBL" id="KAG0459464.1"/>
    </source>
</evidence>
<name>A0A835PXN9_VANPL</name>
<evidence type="ECO:0000313" key="3">
    <source>
        <dbReference type="Proteomes" id="UP000639772"/>
    </source>
</evidence>